<evidence type="ECO:0000256" key="1">
    <source>
        <dbReference type="SAM" id="MobiDB-lite"/>
    </source>
</evidence>
<dbReference type="AlphaFoldDB" id="A0A381RNT4"/>
<organism evidence="2">
    <name type="scientific">marine metagenome</name>
    <dbReference type="NCBI Taxonomy" id="408172"/>
    <lineage>
        <taxon>unclassified sequences</taxon>
        <taxon>metagenomes</taxon>
        <taxon>ecological metagenomes</taxon>
    </lineage>
</organism>
<name>A0A381RNT4_9ZZZZ</name>
<protein>
    <submittedName>
        <fullName evidence="2">Uncharacterized protein</fullName>
    </submittedName>
</protein>
<evidence type="ECO:0000313" key="2">
    <source>
        <dbReference type="EMBL" id="SUZ92618.1"/>
    </source>
</evidence>
<sequence>MSAVPNIECPRCTKLHPQTLFSQAHRLRVYYRAVAAERIALNPDPGEQKEDPKAEASSTKAQKELAKRILSPTI</sequence>
<gene>
    <name evidence="2" type="ORF">METZ01_LOCUS45472</name>
</gene>
<feature type="region of interest" description="Disordered" evidence="1">
    <location>
        <begin position="41"/>
        <end position="74"/>
    </location>
</feature>
<dbReference type="EMBL" id="UINC01002074">
    <property type="protein sequence ID" value="SUZ92618.1"/>
    <property type="molecule type" value="Genomic_DNA"/>
</dbReference>
<accession>A0A381RNT4</accession>
<reference evidence="2" key="1">
    <citation type="submission" date="2018-05" db="EMBL/GenBank/DDBJ databases">
        <authorList>
            <person name="Lanie J.A."/>
            <person name="Ng W.-L."/>
            <person name="Kazmierczak K.M."/>
            <person name="Andrzejewski T.M."/>
            <person name="Davidsen T.M."/>
            <person name="Wayne K.J."/>
            <person name="Tettelin H."/>
            <person name="Glass J.I."/>
            <person name="Rusch D."/>
            <person name="Podicherti R."/>
            <person name="Tsui H.-C.T."/>
            <person name="Winkler M.E."/>
        </authorList>
    </citation>
    <scope>NUCLEOTIDE SEQUENCE</scope>
</reference>
<proteinExistence type="predicted"/>